<dbReference type="EMBL" id="CABVJH010000001">
    <property type="protein sequence ID" value="VVQ28130.1"/>
    <property type="molecule type" value="Genomic_DNA"/>
</dbReference>
<name>A0A5E7VZV4_PSEFL</name>
<gene>
    <name evidence="1" type="ORF">PS943_00722</name>
</gene>
<accession>A0A5E7VZV4</accession>
<sequence length="60" mass="6622">MARAVGVSSTTVHKLWAANDLKPHLTRTFKLSNDPQFEYKFWDVRALPGPAGQGIGAVLR</sequence>
<dbReference type="Proteomes" id="UP000325645">
    <property type="component" value="Unassembled WGS sequence"/>
</dbReference>
<protein>
    <submittedName>
        <fullName evidence="1">Uncharacterized protein</fullName>
    </submittedName>
</protein>
<reference evidence="1 2" key="1">
    <citation type="submission" date="2019-09" db="EMBL/GenBank/DDBJ databases">
        <authorList>
            <person name="Chandra G."/>
            <person name="Truman W A."/>
        </authorList>
    </citation>
    <scope>NUCLEOTIDE SEQUENCE [LARGE SCALE GENOMIC DNA]</scope>
    <source>
        <strain evidence="1">PS943</strain>
    </source>
</reference>
<dbReference type="AlphaFoldDB" id="A0A5E7VZV4"/>
<evidence type="ECO:0000313" key="1">
    <source>
        <dbReference type="EMBL" id="VVQ28130.1"/>
    </source>
</evidence>
<proteinExistence type="predicted"/>
<evidence type="ECO:0000313" key="2">
    <source>
        <dbReference type="Proteomes" id="UP000325645"/>
    </source>
</evidence>
<organism evidence="1 2">
    <name type="scientific">Pseudomonas fluorescens</name>
    <dbReference type="NCBI Taxonomy" id="294"/>
    <lineage>
        <taxon>Bacteria</taxon>
        <taxon>Pseudomonadati</taxon>
        <taxon>Pseudomonadota</taxon>
        <taxon>Gammaproteobacteria</taxon>
        <taxon>Pseudomonadales</taxon>
        <taxon>Pseudomonadaceae</taxon>
        <taxon>Pseudomonas</taxon>
    </lineage>
</organism>